<dbReference type="Gene3D" id="2.60.40.10">
    <property type="entry name" value="Immunoglobulins"/>
    <property type="match status" value="32"/>
</dbReference>
<dbReference type="EMBL" id="CP165734">
    <property type="protein sequence ID" value="XDV57611.1"/>
    <property type="molecule type" value="Genomic_DNA"/>
</dbReference>
<feature type="compositionally biased region" description="Low complexity" evidence="1">
    <location>
        <begin position="11"/>
        <end position="42"/>
    </location>
</feature>
<reference evidence="4" key="1">
    <citation type="submission" date="2024-08" db="EMBL/GenBank/DDBJ databases">
        <authorList>
            <person name="Chaddad Z."/>
            <person name="Lamrabet M."/>
            <person name="Bouhnik O."/>
            <person name="Alami S."/>
            <person name="Wipf D."/>
            <person name="Courty P.E."/>
            <person name="Missbah El Idrissi M."/>
        </authorList>
    </citation>
    <scope>NUCLEOTIDE SEQUENCE</scope>
    <source>
        <strain evidence="4">LLZ17</strain>
    </source>
</reference>
<accession>A0AB39XKD2</accession>
<sequence length="3709" mass="364320">MSPATRPPPTTASRSTRARPSPSTPSRSTTSSTPWSRNPPWTISGATTGVEAGQTVTVSLNGHDYTGTVAADHTWSTSVAQADVAALSDGGSYTVHASVSDVAGNPAAADHSLAVDESAAITINTIALDDVVNALESQSALTISGATTGVEAGQTVTVSLNGHDYTGTVAADHTWSTSVAQADVAALSDGGSYTVHASVSDVAGNPAAADHSLAVDESAAITINTIALDDVVNALESQSALTISGATTGVEAGQTVTVSLNGHDYTGTVAADHTWSTSVAQADVAALSDGGSYTVHASVSDVAGNPAAADHSLAVDESAAITINTIALDDVVNALESQSALTISGATTGVEAGQTVTVSLNGHDYTGTVAADHTWSTSVAQADVAALSDGGSYTVHASVSDVAGNPAAADHSLAVDESAAITINTIALDDVVNALESQSALTISGATTGVEAGQTVTVSLNGHDYTGTVAADHTWSTSVAQADVAALSDGGSYTVHASVSDVAGNPAAADHSLAVDESAAITINTIALDDVVNALESQSALTISGATTGVEAGQTVTVSLNGHDYTGTVAADHTWSTSVAQADVAALSDGGSYTVHASVSDVAGNPAAADHSLAVDESAAITINTIALDDVVNALESQSALTISGATTGVEAGQTVTVSLNGHDYTGTVAADHTWSTSVAQADVAALSDGGSYTVHASVSDVAGNPAAADHSLAVDESAAITINTIALDDVVNALESQSALTISGATTGVEAGQTVTVSLNGHDYTGTVAADHTWSTSVAQADVAALSDGGSYTVHASVSDVAGNPAAADHSLAVDESAAITINTIALDDVVNALESQSALTISGATTGVEAGQTVTVSLNGHDYTGTVAADHTWSTSVAQADVAALSDGGSYTVHASVSDVAGNPAAADHSLAVDESAAITINTIALDDVVNALESQSALTISGATTGVEAGQTVTVSLNGHDYTGTVAADHTWSTSVAQADVAALSDGGSYTVHASVSDVAGNPAAADHSLAVDESAAITINTIALDDVVNALESQSALTISGATTGVEAGQTVTVSLNGHDYTGTVAADHTWSTSVAQADVAALSDGGSYTVHASVSDVAGNPAAADHSLAVDESAAITINTIALDDVVNALESQSALTISGATTGVEAGQTVTVSLNGHDYTGTVAADHTWSTSVAQADVAALSDGGSYTVHASVSDVAGNPAAADHSLAVDESAAITINTIALDDVVNALESQSALTISGATTGVEAGQTVTVSLNGHDYTGTVAADHTWSTSVAQADVAALSDGGSYTVHASVSDVAGNPAAADHSLAVDESAAITINTIALDDVVNALESQSALTISGATTGVEAGQTVTVSLNGHDYTGTVAADHTWSTSVAQADVAALSDGGSYTVHASVSDVAGNPAAADHSLAVDESAAITINTIALDDVVNALESQSALTISGATTGVEAGQTVTVSLNGHDYTGTVAADHTWSTSVAQADVAALSDGGSYTVHASVSDVAGNPAAADHSLAVDESAAITINTIALDDVVNALESQSALTISGATTGVEAGQTVTVSLNGHDYTGTVAADHTWSTSVAQADVAALSDGGSYTVHASVSDVAGNPAAADHSLAVDESAAITINTIALDDVVNALESQSALTISGATTGVEAGQTVTVSLNGHDYTGTVAADHTWSTSVAQADVAALSDGGSYTVHASVSDVAGNPAAADHSLAVDESAAITINTIALDDVVNALESQSALTISGATTGVEAGQTVTVSLNGHDYTGTVAADHTWSTSVAQADVAALSDGGSYTVHASVSDVAGNPAAADHSLAVDESAAITINTIALDDVVNALESQSALTISGATTGVEAGQTVTVSLNGHDYTGTVAADHTWSTSVAQADVAALSDGGSYTVHASVSDVAGNPAAADHSLAVDESAAITINTIALDDVVNALESQSALTISGATTGVEAGQTVTVSLNGHDYTGTVAADHTWSTSVAQADVAALSDGGSYTVHASVSDVAGNPAAADHSLAVDESAAITINTIALDDVVNALESQSALTISGATTGVEAGQTVTVSLNGHDYTGTVAADHTWSTSVAQADVAALSDGGSYTVHASVSDVAGNPAAADHSLAVDESAAITINTIALDDVVNALESQSALTISGATTGVEAGQTVTVSLNGHDYTGTVAADHTWSTSVAQADVAALSDGGSYTVHASVSDVAGNPAAADHSLAVDESAAITINTIALDDVVNALESQSALTISGATTGVEAGQTVTVSLNGHDYTGTVAADHTWSTSVAQADVAALSDGGSYTVHASVSDVAGNPAAADHSLAVDESAATLAVTAIAPDNGTSGSDFITNTTTVSVSGTIDVADASRSVTVKDGTTTLGTTTADASGNWTLAGVTLAPGSHSLTASATDVAGNLGTSTAQSVTIDTTAPTLAVTAIAPDNGTSGSDFITNTTTVSVSGTIDVADASRSVTVKDGTTTLGTTTADASGNWTLAGVTLAPGSHSLTASATDVAGNLGTSTAQSVTIDTTAPTLAVTAIAPDNGTSGSDFITNTTTVSVSGTIDVADASRSVTVKDGTTTLGTTTADASGNWTLAGVTLAPGSHSLTASATDVAGNLGTSTAQSVTIDTTAPTLAVTAIAPDNGTSGSDFITNTTTVSVSGTIDVADASRSVTVKDGTTTLGTTTADASGNWTLAGVTLAPGSHSLTASATDVAGNLGTSTAQSVTIDTTAPTLAVTAIAPDNGTSGSDFITNTTTVSVSGTIDVADASRSVTVKDGTTTLGTTTADASGNWTLAGVTLAPGSHSLTASATDVAGNLGTSTAQSVTIDTTAPTLAVTAIAPDNGTSGSDFITNTTTVSVSGTIDVADASRSVTVKDGMTTLGTTTADASGNWTLAGVTLAPGSHSLTASATDVAGNLGTSTAQSVTIDTTAPSSLATKTLSLAAGSDSGSSSSDNITNVNTPSVTVSSLAGTAMAVGDIIKIIDTSNGNAVVGSYTVVSGDLTGGTWNGTTKNITTSTLTDGAHNLKVELVDLAGNVGTVSTAALGVTIDTSAGAPSALDLAAADDTGSSNTDNITKNTSALTISGSGENGATVTLFDDANNNGVVNAGESLGTATVSGGTFTLDVSLAASATHNIRAIQTDVAGNVSIASTSHALDITVDTTAPNAPSSLSYNQTTHTITGSAEANSTITVTVQGTNEGTGTTGTGGTFSVPLAPTWPGTKSISVTATDAAGNTSSAGAISSQYPAGVTGSEINLALDNPHDGIGEFTVSIHGLPSGWSLDAGNRVDGDTWTLVSNDLSSLMVMPDSGFIGALVLQVQETWTYQDGTGGYALILNNVEAYAPGSPIFAISGDDNLTASSGHDLLVFSQPIGNDVVHSFDVSADTLDLIGYSGFTTFVDLQAHTADDASGNAVITVTDGQTITLEGVHAADLTSSNFEFDVTPTTENPGAMTIGDGAMLPLTGEIHNTGTISLQSTGDQTTLELIEHGITLDGGGQLVLSDDADNYVVGSVSDVTFTNVDNTISGAGHLGDGMMILVNEGTIIANVTNSLEIDTGTNTIVNSGTLEATGSGGLVIESAVANSGLLWANGGTVTAQAEVTGSGTAEISGTGTMEFGAASSANVIFDATATGHLILDDAFHFTGTVGGLAANDDIDLKGFAFGAGTTVTFAENQAGSGGTLTVSDGGHTANIVLLGQYDPTGFNEKADTTTGTVISYDPHHIA</sequence>
<feature type="domain" description="Bacterial Ig-like" evidence="3">
    <location>
        <begin position="2726"/>
        <end position="2817"/>
    </location>
</feature>
<dbReference type="InterPro" id="IPR044016">
    <property type="entry name" value="Big_13"/>
</dbReference>
<proteinExistence type="predicted"/>
<feature type="compositionally biased region" description="Pro residues" evidence="1">
    <location>
        <begin position="1"/>
        <end position="10"/>
    </location>
</feature>
<dbReference type="InterPro" id="IPR041498">
    <property type="entry name" value="Big_6"/>
</dbReference>
<feature type="domain" description="Bacterial Ig-like" evidence="3">
    <location>
        <begin position="2426"/>
        <end position="2517"/>
    </location>
</feature>
<feature type="domain" description="Bacterial Ig" evidence="2">
    <location>
        <begin position="3152"/>
        <end position="3229"/>
    </location>
</feature>
<dbReference type="InterPro" id="IPR011049">
    <property type="entry name" value="Serralysin-like_metalloprot_C"/>
</dbReference>
<dbReference type="Pfam" id="PF17936">
    <property type="entry name" value="Big_6"/>
    <property type="match status" value="1"/>
</dbReference>
<gene>
    <name evidence="4" type="ORF">AB8Z38_34715</name>
</gene>
<protein>
    <submittedName>
        <fullName evidence="4">Ig-like domain-containing protein</fullName>
    </submittedName>
</protein>
<dbReference type="SUPFAM" id="SSF51120">
    <property type="entry name" value="beta-Roll"/>
    <property type="match status" value="1"/>
</dbReference>
<feature type="domain" description="Bacterial Ig-like" evidence="3">
    <location>
        <begin position="2924"/>
        <end position="3039"/>
    </location>
</feature>
<feature type="domain" description="Bacterial Ig-like" evidence="3">
    <location>
        <begin position="2526"/>
        <end position="2617"/>
    </location>
</feature>
<name>A0AB39XKD2_9BRAD</name>
<dbReference type="RefSeq" id="WP_369722030.1">
    <property type="nucleotide sequence ID" value="NZ_CP165734.1"/>
</dbReference>
<evidence type="ECO:0000259" key="3">
    <source>
        <dbReference type="Pfam" id="PF19077"/>
    </source>
</evidence>
<feature type="domain" description="Bacterial Ig-like" evidence="3">
    <location>
        <begin position="2626"/>
        <end position="2717"/>
    </location>
</feature>
<dbReference type="NCBIfam" id="NF033510">
    <property type="entry name" value="Ca_tandemer"/>
    <property type="match status" value="30"/>
</dbReference>
<feature type="domain" description="Bacterial Ig-like" evidence="3">
    <location>
        <begin position="3046"/>
        <end position="3150"/>
    </location>
</feature>
<organism evidence="4">
    <name type="scientific">Bradyrhizobium sp. LLZ17</name>
    <dbReference type="NCBI Taxonomy" id="3239388"/>
    <lineage>
        <taxon>Bacteria</taxon>
        <taxon>Pseudomonadati</taxon>
        <taxon>Pseudomonadota</taxon>
        <taxon>Alphaproteobacteria</taxon>
        <taxon>Hyphomicrobiales</taxon>
        <taxon>Nitrobacteraceae</taxon>
        <taxon>Bradyrhizobium</taxon>
    </lineage>
</organism>
<feature type="region of interest" description="Disordered" evidence="1">
    <location>
        <begin position="1"/>
        <end position="48"/>
    </location>
</feature>
<dbReference type="InterPro" id="IPR049826">
    <property type="entry name" value="Ig-like_ice"/>
</dbReference>
<dbReference type="Pfam" id="PF19077">
    <property type="entry name" value="Big_13"/>
    <property type="match status" value="8"/>
</dbReference>
<feature type="domain" description="Bacterial Ig-like" evidence="3">
    <location>
        <begin position="2328"/>
        <end position="2417"/>
    </location>
</feature>
<evidence type="ECO:0000313" key="4">
    <source>
        <dbReference type="EMBL" id="XDV57611.1"/>
    </source>
</evidence>
<feature type="domain" description="Bacterial Ig-like" evidence="3">
    <location>
        <begin position="2826"/>
        <end position="2917"/>
    </location>
</feature>
<dbReference type="NCBIfam" id="NF012196">
    <property type="entry name" value="Ig_like_ice"/>
    <property type="match status" value="22"/>
</dbReference>
<evidence type="ECO:0000259" key="2">
    <source>
        <dbReference type="Pfam" id="PF17936"/>
    </source>
</evidence>
<dbReference type="InterPro" id="IPR013783">
    <property type="entry name" value="Ig-like_fold"/>
</dbReference>
<evidence type="ECO:0000256" key="1">
    <source>
        <dbReference type="SAM" id="MobiDB-lite"/>
    </source>
</evidence>